<dbReference type="EMBL" id="HBUE01024116">
    <property type="protein sequence ID" value="CAG6453932.1"/>
    <property type="molecule type" value="Transcribed_RNA"/>
</dbReference>
<dbReference type="EMBL" id="HBUE01159493">
    <property type="protein sequence ID" value="CAG6509459.1"/>
    <property type="molecule type" value="Transcribed_RNA"/>
</dbReference>
<protein>
    <submittedName>
        <fullName evidence="1">(northern house mosquito) hypothetical protein</fullName>
    </submittedName>
</protein>
<dbReference type="EMBL" id="HBUE01159497">
    <property type="protein sequence ID" value="CAG6509462.1"/>
    <property type="molecule type" value="Transcribed_RNA"/>
</dbReference>
<dbReference type="AlphaFoldDB" id="A0A8D8DB52"/>
<evidence type="ECO:0000313" key="1">
    <source>
        <dbReference type="EMBL" id="CAG6509465.1"/>
    </source>
</evidence>
<proteinExistence type="predicted"/>
<dbReference type="EMBL" id="HBUE01264635">
    <property type="protein sequence ID" value="CAG6560842.1"/>
    <property type="molecule type" value="Transcribed_RNA"/>
</dbReference>
<dbReference type="EMBL" id="HBUE01159498">
    <property type="protein sequence ID" value="CAG6509465.1"/>
    <property type="molecule type" value="Transcribed_RNA"/>
</dbReference>
<dbReference type="EMBL" id="HBUE01264636">
    <property type="protein sequence ID" value="CAG6560845.1"/>
    <property type="molecule type" value="Transcribed_RNA"/>
</dbReference>
<reference evidence="1" key="1">
    <citation type="submission" date="2021-05" db="EMBL/GenBank/DDBJ databases">
        <authorList>
            <person name="Alioto T."/>
            <person name="Alioto T."/>
            <person name="Gomez Garrido J."/>
        </authorList>
    </citation>
    <scope>NUCLEOTIDE SEQUENCE</scope>
</reference>
<dbReference type="EMBL" id="HBUE01264619">
    <property type="protein sequence ID" value="CAG6560830.1"/>
    <property type="molecule type" value="Transcribed_RNA"/>
</dbReference>
<sequence>MSKNTCLSACSNCKNICKVCLVKNEFSYDVFSKMYTVPDFEDLSELRDLFYNQKETLFNIIYDLKNFSAIMKCMRLRTGKSCWLLIEILLELIDKKIIKFIKLKEENVLLYLITVVMFGDISAQKRILVRKSIWKAWGITQEIYFGGLDRLCCGKRRSNPSRMQYGRRLHGADGRRIRSLPVRRHHGADGRGPDGRLSCICGRKQ</sequence>
<organism evidence="1">
    <name type="scientific">Culex pipiens</name>
    <name type="common">House mosquito</name>
    <dbReference type="NCBI Taxonomy" id="7175"/>
    <lineage>
        <taxon>Eukaryota</taxon>
        <taxon>Metazoa</taxon>
        <taxon>Ecdysozoa</taxon>
        <taxon>Arthropoda</taxon>
        <taxon>Hexapoda</taxon>
        <taxon>Insecta</taxon>
        <taxon>Pterygota</taxon>
        <taxon>Neoptera</taxon>
        <taxon>Endopterygota</taxon>
        <taxon>Diptera</taxon>
        <taxon>Nematocera</taxon>
        <taxon>Culicoidea</taxon>
        <taxon>Culicidae</taxon>
        <taxon>Culicinae</taxon>
        <taxon>Culicini</taxon>
        <taxon>Culex</taxon>
        <taxon>Culex</taxon>
    </lineage>
</organism>
<name>A0A8D8DB52_CULPI</name>
<dbReference type="EMBL" id="HBUE01264631">
    <property type="protein sequence ID" value="CAG6560839.1"/>
    <property type="molecule type" value="Transcribed_RNA"/>
</dbReference>
<dbReference type="EMBL" id="HBUE01159481">
    <property type="protein sequence ID" value="CAG6509450.1"/>
    <property type="molecule type" value="Transcribed_RNA"/>
</dbReference>
<accession>A0A8D8DB52</accession>